<sequence>MSISALILTKNEEEMIEDCLRQLDFVDEIIVLDTGSKDKTVDLAKKYTKSVFQTSDSDFDKNRTLLAKTAKSDWLLYVDADERLTKELKTEIKQVINKSDCSAFHFPRKNIILGKWLRHGGWWPDYVPRLFKKAKLKQWSGRVHESPNIEGDFGYLKNPLLHYTARNLGEMLAKSIVWGQIEAELYNTHQMSKVTVFKITKAMTWEFIKRFVIKRGFLDGFVGFIEALYQATHRAIIFTYLWEIQNDVNQKYKRFNA</sequence>
<dbReference type="Gene3D" id="3.90.550.10">
    <property type="entry name" value="Spore Coat Polysaccharide Biosynthesis Protein SpsA, Chain A"/>
    <property type="match status" value="1"/>
</dbReference>
<protein>
    <recommendedName>
        <fullName evidence="1">Glycosyltransferase 2-like domain-containing protein</fullName>
    </recommendedName>
</protein>
<proteinExistence type="predicted"/>
<feature type="domain" description="Glycosyltransferase 2-like" evidence="1">
    <location>
        <begin position="4"/>
        <end position="137"/>
    </location>
</feature>
<name>A0A1F5GA28_9BACT</name>
<evidence type="ECO:0000259" key="1">
    <source>
        <dbReference type="Pfam" id="PF00535"/>
    </source>
</evidence>
<dbReference type="CDD" id="cd02511">
    <property type="entry name" value="Beta4Glucosyltransferase"/>
    <property type="match status" value="1"/>
</dbReference>
<dbReference type="SUPFAM" id="SSF53448">
    <property type="entry name" value="Nucleotide-diphospho-sugar transferases"/>
    <property type="match status" value="1"/>
</dbReference>
<evidence type="ECO:0000313" key="2">
    <source>
        <dbReference type="EMBL" id="OGD88708.1"/>
    </source>
</evidence>
<dbReference type="InterPro" id="IPR001173">
    <property type="entry name" value="Glyco_trans_2-like"/>
</dbReference>
<comment type="caution">
    <text evidence="2">The sequence shown here is derived from an EMBL/GenBank/DDBJ whole genome shotgun (WGS) entry which is preliminary data.</text>
</comment>
<evidence type="ECO:0000313" key="3">
    <source>
        <dbReference type="Proteomes" id="UP000178577"/>
    </source>
</evidence>
<dbReference type="InterPro" id="IPR029044">
    <property type="entry name" value="Nucleotide-diphossugar_trans"/>
</dbReference>
<reference evidence="2 3" key="1">
    <citation type="journal article" date="2016" name="Nat. Commun.">
        <title>Thousands of microbial genomes shed light on interconnected biogeochemical processes in an aquifer system.</title>
        <authorList>
            <person name="Anantharaman K."/>
            <person name="Brown C.T."/>
            <person name="Hug L.A."/>
            <person name="Sharon I."/>
            <person name="Castelle C.J."/>
            <person name="Probst A.J."/>
            <person name="Thomas B.C."/>
            <person name="Singh A."/>
            <person name="Wilkins M.J."/>
            <person name="Karaoz U."/>
            <person name="Brodie E.L."/>
            <person name="Williams K.H."/>
            <person name="Hubbard S.S."/>
            <person name="Banfield J.F."/>
        </authorList>
    </citation>
    <scope>NUCLEOTIDE SEQUENCE [LARGE SCALE GENOMIC DNA]</scope>
</reference>
<accession>A0A1F5GA28</accession>
<dbReference type="PANTHER" id="PTHR43630:SF2">
    <property type="entry name" value="GLYCOSYLTRANSFERASE"/>
    <property type="match status" value="1"/>
</dbReference>
<dbReference type="AlphaFoldDB" id="A0A1F5GA28"/>
<dbReference type="Pfam" id="PF00535">
    <property type="entry name" value="Glycos_transf_2"/>
    <property type="match status" value="1"/>
</dbReference>
<dbReference type="Proteomes" id="UP000178577">
    <property type="component" value="Unassembled WGS sequence"/>
</dbReference>
<gene>
    <name evidence="2" type="ORF">A2693_04565</name>
</gene>
<dbReference type="PANTHER" id="PTHR43630">
    <property type="entry name" value="POLY-BETA-1,6-N-ACETYL-D-GLUCOSAMINE SYNTHASE"/>
    <property type="match status" value="1"/>
</dbReference>
<dbReference type="EMBL" id="MFAY01000029">
    <property type="protein sequence ID" value="OGD88708.1"/>
    <property type="molecule type" value="Genomic_DNA"/>
</dbReference>
<organism evidence="2 3">
    <name type="scientific">Candidatus Curtissbacteria bacterium RIFCSPHIGHO2_01_FULL_40_12</name>
    <dbReference type="NCBI Taxonomy" id="1797710"/>
    <lineage>
        <taxon>Bacteria</taxon>
        <taxon>Candidatus Curtissiibacteriota</taxon>
    </lineage>
</organism>